<gene>
    <name evidence="1" type="ORF">LCGC14_2625680</name>
</gene>
<comment type="caution">
    <text evidence="1">The sequence shown here is derived from an EMBL/GenBank/DDBJ whole genome shotgun (WGS) entry which is preliminary data.</text>
</comment>
<organism evidence="1">
    <name type="scientific">marine sediment metagenome</name>
    <dbReference type="NCBI Taxonomy" id="412755"/>
    <lineage>
        <taxon>unclassified sequences</taxon>
        <taxon>metagenomes</taxon>
        <taxon>ecological metagenomes</taxon>
    </lineage>
</organism>
<accession>A0A0F9A1Q3</accession>
<dbReference type="EMBL" id="LAZR01044909">
    <property type="protein sequence ID" value="KKL03484.1"/>
    <property type="molecule type" value="Genomic_DNA"/>
</dbReference>
<name>A0A0F9A1Q3_9ZZZZ</name>
<reference evidence="1" key="1">
    <citation type="journal article" date="2015" name="Nature">
        <title>Complex archaea that bridge the gap between prokaryotes and eukaryotes.</title>
        <authorList>
            <person name="Spang A."/>
            <person name="Saw J.H."/>
            <person name="Jorgensen S.L."/>
            <person name="Zaremba-Niedzwiedzka K."/>
            <person name="Martijn J."/>
            <person name="Lind A.E."/>
            <person name="van Eijk R."/>
            <person name="Schleper C."/>
            <person name="Guy L."/>
            <person name="Ettema T.J."/>
        </authorList>
    </citation>
    <scope>NUCLEOTIDE SEQUENCE</scope>
</reference>
<dbReference type="AlphaFoldDB" id="A0A0F9A1Q3"/>
<sequence length="51" mass="6066">MEVPPINADDFRRWLKLVKHIVSCDVKQVEVQIYLEYLINTGYKVEITKET</sequence>
<evidence type="ECO:0000313" key="1">
    <source>
        <dbReference type="EMBL" id="KKL03484.1"/>
    </source>
</evidence>
<proteinExistence type="predicted"/>
<protein>
    <submittedName>
        <fullName evidence="1">Uncharacterized protein</fullName>
    </submittedName>
</protein>